<keyword evidence="1" id="KW-1133">Transmembrane helix</keyword>
<comment type="caution">
    <text evidence="2">The sequence shown here is derived from an EMBL/GenBank/DDBJ whole genome shotgun (WGS) entry which is preliminary data.</text>
</comment>
<keyword evidence="1" id="KW-0472">Membrane</keyword>
<feature type="transmembrane region" description="Helical" evidence="1">
    <location>
        <begin position="12"/>
        <end position="33"/>
    </location>
</feature>
<gene>
    <name evidence="2" type="ORF">ACFOND_00925</name>
</gene>
<dbReference type="RefSeq" id="WP_290280908.1">
    <property type="nucleotide sequence ID" value="NZ_JAUFQI010000001.1"/>
</dbReference>
<dbReference type="EMBL" id="JBHRYN010000003">
    <property type="protein sequence ID" value="MFC3700185.1"/>
    <property type="molecule type" value="Genomic_DNA"/>
</dbReference>
<evidence type="ECO:0000313" key="2">
    <source>
        <dbReference type="EMBL" id="MFC3700185.1"/>
    </source>
</evidence>
<sequence length="268" mass="31168">MKRSQSHALKYLLLFIGCFVFGSLVGNQLVTYLNVSIHADRQFFSQEIQQALKPNNPKNRSLQNAIYQQRIAYLENQTEELTQKKAAVEEYLVPLQKQVTDYRLAFSEKTQQSFDERLDLYIELVKKHNQFESAKRNEQFIPLIESDSLFSLPSIHNDLITQQGGALAQAHNEFITEPRNASIAANYEPSMRNFFSQQKISNVKLECHTSICAIHLGHQWQDPYYDGMAYLKDQLQLQPWFNLTPYQGKHEYRGSGQHIGVWYFKVAQ</sequence>
<keyword evidence="1" id="KW-0812">Transmembrane</keyword>
<reference evidence="3" key="1">
    <citation type="journal article" date="2019" name="Int. J. Syst. Evol. Microbiol.">
        <title>The Global Catalogue of Microorganisms (GCM) 10K type strain sequencing project: providing services to taxonomists for standard genome sequencing and annotation.</title>
        <authorList>
            <consortium name="The Broad Institute Genomics Platform"/>
            <consortium name="The Broad Institute Genome Sequencing Center for Infectious Disease"/>
            <person name="Wu L."/>
            <person name="Ma J."/>
        </authorList>
    </citation>
    <scope>NUCLEOTIDE SEQUENCE [LARGE SCALE GENOMIC DNA]</scope>
    <source>
        <strain evidence="3">CECT 8288</strain>
    </source>
</reference>
<name>A0ABV7WLN1_9GAMM</name>
<accession>A0ABV7WLN1</accession>
<keyword evidence="3" id="KW-1185">Reference proteome</keyword>
<organism evidence="2 3">
    <name type="scientific">Reinekea marina</name>
    <dbReference type="NCBI Taxonomy" id="1310421"/>
    <lineage>
        <taxon>Bacteria</taxon>
        <taxon>Pseudomonadati</taxon>
        <taxon>Pseudomonadota</taxon>
        <taxon>Gammaproteobacteria</taxon>
        <taxon>Oceanospirillales</taxon>
        <taxon>Saccharospirillaceae</taxon>
        <taxon>Reinekea</taxon>
    </lineage>
</organism>
<dbReference type="Proteomes" id="UP001595710">
    <property type="component" value="Unassembled WGS sequence"/>
</dbReference>
<evidence type="ECO:0000313" key="3">
    <source>
        <dbReference type="Proteomes" id="UP001595710"/>
    </source>
</evidence>
<proteinExistence type="predicted"/>
<evidence type="ECO:0000256" key="1">
    <source>
        <dbReference type="SAM" id="Phobius"/>
    </source>
</evidence>
<protein>
    <submittedName>
        <fullName evidence="2">Uncharacterized protein</fullName>
    </submittedName>
</protein>